<dbReference type="InterPro" id="IPR050771">
    <property type="entry name" value="Alpha-ketoacid_DH_E1_comp"/>
</dbReference>
<name>A0A0T6LNB8_WENVI</name>
<organism evidence="6 7">
    <name type="scientific">Wenjunlia vitaminophila</name>
    <name type="common">Streptomyces vitaminophilus</name>
    <dbReference type="NCBI Taxonomy" id="76728"/>
    <lineage>
        <taxon>Bacteria</taxon>
        <taxon>Bacillati</taxon>
        <taxon>Actinomycetota</taxon>
        <taxon>Actinomycetes</taxon>
        <taxon>Kitasatosporales</taxon>
        <taxon>Streptomycetaceae</taxon>
        <taxon>Wenjunlia</taxon>
    </lineage>
</organism>
<dbReference type="Gene3D" id="3.40.50.970">
    <property type="match status" value="1"/>
</dbReference>
<dbReference type="GO" id="GO:0016624">
    <property type="term" value="F:oxidoreductase activity, acting on the aldehyde or oxo group of donors, disulfide as acceptor"/>
    <property type="evidence" value="ECO:0007669"/>
    <property type="project" value="InterPro"/>
</dbReference>
<evidence type="ECO:0000313" key="7">
    <source>
        <dbReference type="Proteomes" id="UP000050867"/>
    </source>
</evidence>
<dbReference type="NCBIfam" id="TIGR03181">
    <property type="entry name" value="PDH_E1_alph_x"/>
    <property type="match status" value="1"/>
</dbReference>
<accession>A0A0T6LNB8</accession>
<dbReference type="GO" id="GO:0000287">
    <property type="term" value="F:magnesium ion binding"/>
    <property type="evidence" value="ECO:0007669"/>
    <property type="project" value="UniProtKB-ARBA"/>
</dbReference>
<dbReference type="GO" id="GO:0009083">
    <property type="term" value="P:branched-chain amino acid catabolic process"/>
    <property type="evidence" value="ECO:0007669"/>
    <property type="project" value="TreeGrafter"/>
</dbReference>
<protein>
    <submittedName>
        <fullName evidence="6">Pyruvate dehydrogenase (Acetyl-transferring) E1 component subunit alpha</fullName>
    </submittedName>
</protein>
<dbReference type="InterPro" id="IPR001017">
    <property type="entry name" value="DH_E1"/>
</dbReference>
<dbReference type="Pfam" id="PF00676">
    <property type="entry name" value="E1_dh"/>
    <property type="match status" value="1"/>
</dbReference>
<evidence type="ECO:0000313" key="6">
    <source>
        <dbReference type="EMBL" id="KRV47378.1"/>
    </source>
</evidence>
<dbReference type="EMBL" id="LLZU01000037">
    <property type="protein sequence ID" value="KRV47378.1"/>
    <property type="molecule type" value="Genomic_DNA"/>
</dbReference>
<dbReference type="InterPro" id="IPR017596">
    <property type="entry name" value="PdhA/BkdA"/>
</dbReference>
<evidence type="ECO:0000256" key="3">
    <source>
        <dbReference type="ARBA" id="ARBA00023052"/>
    </source>
</evidence>
<dbReference type="PANTHER" id="PTHR43380:SF1">
    <property type="entry name" value="2-OXOISOVALERATE DEHYDROGENASE SUBUNIT ALPHA, MITOCHONDRIAL"/>
    <property type="match status" value="1"/>
</dbReference>
<dbReference type="Proteomes" id="UP000050867">
    <property type="component" value="Unassembled WGS sequence"/>
</dbReference>
<keyword evidence="3" id="KW-0786">Thiamine pyrophosphate</keyword>
<dbReference type="PANTHER" id="PTHR43380">
    <property type="entry name" value="2-OXOISOVALERATE DEHYDROGENASE SUBUNIT ALPHA, MITOCHONDRIAL"/>
    <property type="match status" value="1"/>
</dbReference>
<evidence type="ECO:0000259" key="5">
    <source>
        <dbReference type="Pfam" id="PF00676"/>
    </source>
</evidence>
<comment type="cofactor">
    <cofactor evidence="1">
        <name>thiamine diphosphate</name>
        <dbReference type="ChEBI" id="CHEBI:58937"/>
    </cofactor>
</comment>
<dbReference type="STRING" id="76728.AQ490_07920"/>
<dbReference type="OrthoDB" id="9766715at2"/>
<comment type="caution">
    <text evidence="6">The sequence shown here is derived from an EMBL/GenBank/DDBJ whole genome shotgun (WGS) entry which is preliminary data.</text>
</comment>
<dbReference type="SUPFAM" id="SSF52518">
    <property type="entry name" value="Thiamin diphosphate-binding fold (THDP-binding)"/>
    <property type="match status" value="1"/>
</dbReference>
<feature type="region of interest" description="Disordered" evidence="4">
    <location>
        <begin position="1"/>
        <end position="26"/>
    </location>
</feature>
<gene>
    <name evidence="6" type="ORF">AQ490_07920</name>
</gene>
<sequence>MTVLHQPGTGADTGGVPEWRPRVAPEPLLPDARPVRVLGTPALKERDPELLRDLYRHLVVGRRYNEQATALTRQGRLAVYPSSTGQEACQVAAALALSPQDWLFPSYRDTLAVTARGVDPVETLTLLRGDWHSGYDPHRWRVAPLSTPLATQLPHAVGLAHAARLRGDDTVALALVGDGGTSEGDFHEALNFAAVWRAPVVFLVQNNGFAISVPLAKQSAAPSLAHKAVGYGMPGRLVDGNDAPAVHAVLTEAVERARHGGGPTLVEALTYRVEAHTNADDATRYRDADEVEVWRRHDPVRLLEQGLRELGLLTDADAEQAAAAAETMAADLRERMHSDPSLDPMELFAHVYAEPTPQLREQEALLRAELDAESAAGTGTGTEGAGR</sequence>
<keyword evidence="2" id="KW-0560">Oxidoreductase</keyword>
<keyword evidence="7" id="KW-1185">Reference proteome</keyword>
<evidence type="ECO:0000256" key="4">
    <source>
        <dbReference type="SAM" id="MobiDB-lite"/>
    </source>
</evidence>
<dbReference type="eggNOG" id="COG1071">
    <property type="taxonomic scope" value="Bacteria"/>
</dbReference>
<reference evidence="6 7" key="1">
    <citation type="submission" date="2015-10" db="EMBL/GenBank/DDBJ databases">
        <title>Draft genome sequence of pyrrolomycin-producing Streptomyces vitaminophilus.</title>
        <authorList>
            <person name="Graham D.E."/>
            <person name="Mahan K.M."/>
            <person name="Klingeman D.M."/>
            <person name="Hettich R.L."/>
            <person name="Parry R.J."/>
        </authorList>
    </citation>
    <scope>NUCLEOTIDE SEQUENCE [LARGE SCALE GENOMIC DNA]</scope>
    <source>
        <strain evidence="6 7">ATCC 31673</strain>
    </source>
</reference>
<keyword evidence="6" id="KW-0670">Pyruvate</keyword>
<proteinExistence type="predicted"/>
<evidence type="ECO:0000256" key="1">
    <source>
        <dbReference type="ARBA" id="ARBA00001964"/>
    </source>
</evidence>
<dbReference type="InterPro" id="IPR029061">
    <property type="entry name" value="THDP-binding"/>
</dbReference>
<dbReference type="RefSeq" id="WP_018384270.1">
    <property type="nucleotide sequence ID" value="NZ_LLZU01000037.1"/>
</dbReference>
<dbReference type="AlphaFoldDB" id="A0A0T6LNB8"/>
<evidence type="ECO:0000256" key="2">
    <source>
        <dbReference type="ARBA" id="ARBA00023002"/>
    </source>
</evidence>
<feature type="domain" description="Dehydrogenase E1 component" evidence="5">
    <location>
        <begin position="59"/>
        <end position="340"/>
    </location>
</feature>
<dbReference type="CDD" id="cd02000">
    <property type="entry name" value="TPP_E1_PDC_ADC_BCADC"/>
    <property type="match status" value="1"/>
</dbReference>